<reference evidence="5 6" key="1">
    <citation type="submission" date="2014-04" db="EMBL/GenBank/DDBJ databases">
        <authorList>
            <consortium name="DOE Joint Genome Institute"/>
            <person name="Kuo A."/>
            <person name="Ruytinx J."/>
            <person name="Rineau F."/>
            <person name="Colpaert J."/>
            <person name="Kohler A."/>
            <person name="Nagy L.G."/>
            <person name="Floudas D."/>
            <person name="Copeland A."/>
            <person name="Barry K.W."/>
            <person name="Cichocki N."/>
            <person name="Veneault-Fourrey C."/>
            <person name="LaButti K."/>
            <person name="Lindquist E.A."/>
            <person name="Lipzen A."/>
            <person name="Lundell T."/>
            <person name="Morin E."/>
            <person name="Murat C."/>
            <person name="Sun H."/>
            <person name="Tunlid A."/>
            <person name="Henrissat B."/>
            <person name="Grigoriev I.V."/>
            <person name="Hibbett D.S."/>
            <person name="Martin F."/>
            <person name="Nordberg H.P."/>
            <person name="Cantor M.N."/>
            <person name="Hua S.X."/>
        </authorList>
    </citation>
    <scope>NUCLEOTIDE SEQUENCE [LARGE SCALE GENOMIC DNA]</scope>
    <source>
        <strain evidence="5 6">UH-Slu-Lm8-n1</strain>
    </source>
</reference>
<feature type="non-terminal residue" evidence="5">
    <location>
        <position position="1"/>
    </location>
</feature>
<dbReference type="HOGENOM" id="CLU_000288_57_18_1"/>
<dbReference type="Gene3D" id="2.130.10.10">
    <property type="entry name" value="YVTN repeat-like/Quinoprotein amine dehydrogenase"/>
    <property type="match status" value="1"/>
</dbReference>
<organism evidence="5 6">
    <name type="scientific">Suillus luteus UH-Slu-Lm8-n1</name>
    <dbReference type="NCBI Taxonomy" id="930992"/>
    <lineage>
        <taxon>Eukaryota</taxon>
        <taxon>Fungi</taxon>
        <taxon>Dikarya</taxon>
        <taxon>Basidiomycota</taxon>
        <taxon>Agaricomycotina</taxon>
        <taxon>Agaricomycetes</taxon>
        <taxon>Agaricomycetidae</taxon>
        <taxon>Boletales</taxon>
        <taxon>Suillineae</taxon>
        <taxon>Suillaceae</taxon>
        <taxon>Suillus</taxon>
    </lineage>
</organism>
<dbReference type="EMBL" id="KN835492">
    <property type="protein sequence ID" value="KIK36868.1"/>
    <property type="molecule type" value="Genomic_DNA"/>
</dbReference>
<evidence type="ECO:0000256" key="1">
    <source>
        <dbReference type="ARBA" id="ARBA00022574"/>
    </source>
</evidence>
<evidence type="ECO:0000256" key="3">
    <source>
        <dbReference type="PROSITE-ProRule" id="PRU00221"/>
    </source>
</evidence>
<dbReference type="InterPro" id="IPR001680">
    <property type="entry name" value="WD40_rpt"/>
</dbReference>
<dbReference type="InterPro" id="IPR024977">
    <property type="entry name" value="Apc4-like_WD40_dom"/>
</dbReference>
<dbReference type="PROSITE" id="PS00678">
    <property type="entry name" value="WD_REPEATS_1"/>
    <property type="match status" value="1"/>
</dbReference>
<dbReference type="InterPro" id="IPR019775">
    <property type="entry name" value="WD40_repeat_CS"/>
</dbReference>
<name>A0A0D0AYD2_9AGAM</name>
<keyword evidence="1 3" id="KW-0853">WD repeat</keyword>
<evidence type="ECO:0000259" key="4">
    <source>
        <dbReference type="Pfam" id="PF12894"/>
    </source>
</evidence>
<dbReference type="AlphaFoldDB" id="A0A0D0AYD2"/>
<evidence type="ECO:0000313" key="5">
    <source>
        <dbReference type="EMBL" id="KIK36868.1"/>
    </source>
</evidence>
<feature type="repeat" description="WD" evidence="3">
    <location>
        <begin position="92"/>
        <end position="133"/>
    </location>
</feature>
<feature type="repeat" description="WD" evidence="3">
    <location>
        <begin position="57"/>
        <end position="84"/>
    </location>
</feature>
<feature type="non-terminal residue" evidence="5">
    <location>
        <position position="173"/>
    </location>
</feature>
<sequence length="173" mass="18814">TQYRTMRGHTDEVRGIVHLPGRRRIITCSNDSSLRQWDLESGAQIGGSWQHERKFAVRSMALSPNGENVLSGCADGTMRVWDVEVGIITIKWVGDAGSVWSLCWSPDGKRLVSGFSDGAARVRDVKSGKTVVGPIKTGHESVLAIVCSPADDTKFATVGYHESAVKIWDSKTG</sequence>
<dbReference type="InParanoid" id="A0A0D0AYD2"/>
<dbReference type="SUPFAM" id="SSF50978">
    <property type="entry name" value="WD40 repeat-like"/>
    <property type="match status" value="1"/>
</dbReference>
<dbReference type="InterPro" id="IPR020472">
    <property type="entry name" value="WD40_PAC1"/>
</dbReference>
<proteinExistence type="predicted"/>
<dbReference type="PRINTS" id="PR00320">
    <property type="entry name" value="GPROTEINBRPT"/>
</dbReference>
<protein>
    <recommendedName>
        <fullName evidence="4">Anaphase-promoting complex subunit 4-like WD40 domain-containing protein</fullName>
    </recommendedName>
</protein>
<gene>
    <name evidence="5" type="ORF">CY34DRAFT_34569</name>
</gene>
<dbReference type="STRING" id="930992.A0A0D0AYD2"/>
<accession>A0A0D0AYD2</accession>
<dbReference type="PROSITE" id="PS50294">
    <property type="entry name" value="WD_REPEATS_REGION"/>
    <property type="match status" value="2"/>
</dbReference>
<feature type="repeat" description="WD" evidence="3">
    <location>
        <begin position="6"/>
        <end position="47"/>
    </location>
</feature>
<dbReference type="Pfam" id="PF00400">
    <property type="entry name" value="WD40"/>
    <property type="match status" value="2"/>
</dbReference>
<dbReference type="PANTHER" id="PTHR19879:SF9">
    <property type="entry name" value="TRANSCRIPTION INITIATION FACTOR TFIID SUBUNIT 5"/>
    <property type="match status" value="1"/>
</dbReference>
<keyword evidence="6" id="KW-1185">Reference proteome</keyword>
<evidence type="ECO:0000313" key="6">
    <source>
        <dbReference type="Proteomes" id="UP000054485"/>
    </source>
</evidence>
<dbReference type="Pfam" id="PF12894">
    <property type="entry name" value="ANAPC4_WD40"/>
    <property type="match status" value="1"/>
</dbReference>
<feature type="domain" description="Anaphase-promoting complex subunit 4-like WD40" evidence="4">
    <location>
        <begin position="95"/>
        <end position="132"/>
    </location>
</feature>
<keyword evidence="2" id="KW-0677">Repeat</keyword>
<dbReference type="InterPro" id="IPR015943">
    <property type="entry name" value="WD40/YVTN_repeat-like_dom_sf"/>
</dbReference>
<dbReference type="Proteomes" id="UP000054485">
    <property type="component" value="Unassembled WGS sequence"/>
</dbReference>
<evidence type="ECO:0000256" key="2">
    <source>
        <dbReference type="ARBA" id="ARBA00022737"/>
    </source>
</evidence>
<dbReference type="SMART" id="SM00320">
    <property type="entry name" value="WD40"/>
    <property type="match status" value="4"/>
</dbReference>
<dbReference type="PROSITE" id="PS50082">
    <property type="entry name" value="WD_REPEATS_2"/>
    <property type="match status" value="3"/>
</dbReference>
<dbReference type="PANTHER" id="PTHR19879">
    <property type="entry name" value="TRANSCRIPTION INITIATION FACTOR TFIID"/>
    <property type="match status" value="1"/>
</dbReference>
<reference evidence="6" key="2">
    <citation type="submission" date="2015-01" db="EMBL/GenBank/DDBJ databases">
        <title>Evolutionary Origins and Diversification of the Mycorrhizal Mutualists.</title>
        <authorList>
            <consortium name="DOE Joint Genome Institute"/>
            <consortium name="Mycorrhizal Genomics Consortium"/>
            <person name="Kohler A."/>
            <person name="Kuo A."/>
            <person name="Nagy L.G."/>
            <person name="Floudas D."/>
            <person name="Copeland A."/>
            <person name="Barry K.W."/>
            <person name="Cichocki N."/>
            <person name="Veneault-Fourrey C."/>
            <person name="LaButti K."/>
            <person name="Lindquist E.A."/>
            <person name="Lipzen A."/>
            <person name="Lundell T."/>
            <person name="Morin E."/>
            <person name="Murat C."/>
            <person name="Riley R."/>
            <person name="Ohm R."/>
            <person name="Sun H."/>
            <person name="Tunlid A."/>
            <person name="Henrissat B."/>
            <person name="Grigoriev I.V."/>
            <person name="Hibbett D.S."/>
            <person name="Martin F."/>
        </authorList>
    </citation>
    <scope>NUCLEOTIDE SEQUENCE [LARGE SCALE GENOMIC DNA]</scope>
    <source>
        <strain evidence="6">UH-Slu-Lm8-n1</strain>
    </source>
</reference>
<dbReference type="OrthoDB" id="674604at2759"/>
<dbReference type="InterPro" id="IPR036322">
    <property type="entry name" value="WD40_repeat_dom_sf"/>
</dbReference>